<proteinExistence type="predicted"/>
<evidence type="ECO:0000256" key="1">
    <source>
        <dbReference type="SAM" id="SignalP"/>
    </source>
</evidence>
<dbReference type="EMBL" id="DACSUM010000029">
    <property type="protein sequence ID" value="HAT3583105.1"/>
    <property type="molecule type" value="Genomic_DNA"/>
</dbReference>
<dbReference type="AlphaFoldDB" id="A0A9P3WH56"/>
<sequence>MLRSSLLFIVLAIAFLSACSSDSYNNRVYHPNYQKLDVTDTGQKVIVSERNNSRFIITYLYDEKGYCSKCAVYKVAAMNKSDHPFDFGVRNFDVKNGATPVMLMSSADVSKVQDDKMSSHNTFSMISGLLMGVAAGLAKQPSVASDYTNSLEQTTQQIQNESDFINNKFSNESLNEKRIAPGEGYGGVIIAQNLNFDSPLFFHVVIDNEVHDVEWNKTK</sequence>
<dbReference type="PROSITE" id="PS51257">
    <property type="entry name" value="PROKAR_LIPOPROTEIN"/>
    <property type="match status" value="1"/>
</dbReference>
<evidence type="ECO:0000313" key="4">
    <source>
        <dbReference type="Proteomes" id="UP000192521"/>
    </source>
</evidence>
<dbReference type="Proteomes" id="UP000192521">
    <property type="component" value="Unassembled WGS sequence"/>
</dbReference>
<name>A0A9P3WH56_KLUIN</name>
<accession>A0A9P3WH56</accession>
<evidence type="ECO:0000313" key="2">
    <source>
        <dbReference type="EMBL" id="HAT3583105.1"/>
    </source>
</evidence>
<evidence type="ECO:0000313" key="3">
    <source>
        <dbReference type="EMBL" id="ORJ48591.1"/>
    </source>
</evidence>
<keyword evidence="4" id="KW-1185">Reference proteome</keyword>
<feature type="signal peptide" evidence="1">
    <location>
        <begin position="1"/>
        <end position="20"/>
    </location>
</feature>
<feature type="chain" id="PRO_5040416670" description="Lipoprotein" evidence="1">
    <location>
        <begin position="21"/>
        <end position="219"/>
    </location>
</feature>
<gene>
    <name evidence="3" type="ORF">B2M27_19945</name>
    <name evidence="2" type="ORF">I8531_003435</name>
</gene>
<evidence type="ECO:0000313" key="5">
    <source>
        <dbReference type="Proteomes" id="UP000867740"/>
    </source>
</evidence>
<organism evidence="2 5">
    <name type="scientific">Kluyvera intermedia</name>
    <name type="common">Enterobacter intermedius</name>
    <dbReference type="NCBI Taxonomy" id="61648"/>
    <lineage>
        <taxon>Bacteria</taxon>
        <taxon>Pseudomonadati</taxon>
        <taxon>Pseudomonadota</taxon>
        <taxon>Gammaproteobacteria</taxon>
        <taxon>Enterobacterales</taxon>
        <taxon>Enterobacteriaceae</taxon>
        <taxon>Kluyvera</taxon>
    </lineage>
</organism>
<dbReference type="RefSeq" id="WP_047370094.1">
    <property type="nucleotide sequence ID" value="NZ_CABMNU010000005.1"/>
</dbReference>
<dbReference type="EMBL" id="MWPR01000037">
    <property type="protein sequence ID" value="ORJ48591.1"/>
    <property type="molecule type" value="Genomic_DNA"/>
</dbReference>
<keyword evidence="1" id="KW-0732">Signal</keyword>
<reference evidence="3 4" key="1">
    <citation type="submission" date="2017-02" db="EMBL/GenBank/DDBJ databases">
        <title>Draft genome sequence of a Kluyvera intermedia isolate from a patient with a pancreatic abscess.</title>
        <authorList>
            <person name="Thele R."/>
        </authorList>
    </citation>
    <scope>NUCLEOTIDE SEQUENCE [LARGE SCALE GENOMIC DNA]</scope>
    <source>
        <strain evidence="3 4">FOSA7093</strain>
    </source>
</reference>
<comment type="caution">
    <text evidence="2">The sequence shown here is derived from an EMBL/GenBank/DDBJ whole genome shotgun (WGS) entry which is preliminary data.</text>
</comment>
<evidence type="ECO:0008006" key="6">
    <source>
        <dbReference type="Google" id="ProtNLM"/>
    </source>
</evidence>
<protein>
    <recommendedName>
        <fullName evidence="6">Lipoprotein</fullName>
    </recommendedName>
</protein>
<dbReference type="Proteomes" id="UP000867740">
    <property type="component" value="Unassembled WGS sequence"/>
</dbReference>
<reference evidence="2" key="3">
    <citation type="submission" date="2020-10" db="EMBL/GenBank/DDBJ databases">
        <authorList>
            <consortium name="NCBI Pathogen Detection Project"/>
        </authorList>
    </citation>
    <scope>NUCLEOTIDE SEQUENCE</scope>
    <source>
        <strain evidence="2">CAVp300</strain>
    </source>
</reference>
<reference evidence="2" key="2">
    <citation type="journal article" date="2018" name="Genome Biol.">
        <title>SKESA: strategic k-mer extension for scrupulous assemblies.</title>
        <authorList>
            <person name="Souvorov A."/>
            <person name="Agarwala R."/>
            <person name="Lipman D.J."/>
        </authorList>
    </citation>
    <scope>NUCLEOTIDE SEQUENCE</scope>
    <source>
        <strain evidence="2">CAVp300</strain>
    </source>
</reference>